<protein>
    <submittedName>
        <fullName evidence="2">Methyltransferase</fullName>
    </submittedName>
</protein>
<gene>
    <name evidence="2" type="ORF">ACFP4F_17425</name>
</gene>
<comment type="caution">
    <text evidence="2">The sequence shown here is derived from an EMBL/GenBank/DDBJ whole genome shotgun (WGS) entry which is preliminary data.</text>
</comment>
<keyword evidence="2" id="KW-0489">Methyltransferase</keyword>
<keyword evidence="2" id="KW-0808">Transferase</keyword>
<evidence type="ECO:0000259" key="1">
    <source>
        <dbReference type="Pfam" id="PF00891"/>
    </source>
</evidence>
<feature type="domain" description="O-methyltransferase C-terminal" evidence="1">
    <location>
        <begin position="103"/>
        <end position="176"/>
    </location>
</feature>
<dbReference type="EMBL" id="JBHSPX010000004">
    <property type="protein sequence ID" value="MFC6064316.1"/>
    <property type="molecule type" value="Genomic_DNA"/>
</dbReference>
<evidence type="ECO:0000313" key="3">
    <source>
        <dbReference type="Proteomes" id="UP001596139"/>
    </source>
</evidence>
<reference evidence="3" key="1">
    <citation type="journal article" date="2019" name="Int. J. Syst. Evol. Microbiol.">
        <title>The Global Catalogue of Microorganisms (GCM) 10K type strain sequencing project: providing services to taxonomists for standard genome sequencing and annotation.</title>
        <authorList>
            <consortium name="The Broad Institute Genomics Platform"/>
            <consortium name="The Broad Institute Genome Sequencing Center for Infectious Disease"/>
            <person name="Wu L."/>
            <person name="Ma J."/>
        </authorList>
    </citation>
    <scope>NUCLEOTIDE SEQUENCE [LARGE SCALE GENOMIC DNA]</scope>
    <source>
        <strain evidence="3">CGMCC 1.15180</strain>
    </source>
</reference>
<dbReference type="GO" id="GO:0008168">
    <property type="term" value="F:methyltransferase activity"/>
    <property type="evidence" value="ECO:0007669"/>
    <property type="project" value="UniProtKB-KW"/>
</dbReference>
<dbReference type="Gene3D" id="3.40.50.150">
    <property type="entry name" value="Vaccinia Virus protein VP39"/>
    <property type="match status" value="1"/>
</dbReference>
<dbReference type="GO" id="GO:0032259">
    <property type="term" value="P:methylation"/>
    <property type="evidence" value="ECO:0007669"/>
    <property type="project" value="UniProtKB-KW"/>
</dbReference>
<dbReference type="InterPro" id="IPR029063">
    <property type="entry name" value="SAM-dependent_MTases_sf"/>
</dbReference>
<accession>A0ABW1MLJ7</accession>
<name>A0ABW1MLJ7_9ACTN</name>
<dbReference type="Pfam" id="PF00891">
    <property type="entry name" value="Methyltransf_2"/>
    <property type="match status" value="1"/>
</dbReference>
<sequence length="214" mass="23346">MVLRRADAEQLIYEGLPAFLAENELRCLADELVHRECVGLVQLDALGWALVGGCQAGASENRRRREGCYRQDSAYAHAFLQFTGLIILMNVGRAARLRLGALHQLNNVLHDWTDEDCLRILTTILPRGHPGTSAGDRRDPARPRTPHLALDAVMLMTLKERERTTAEFEDLLTSAGSRLFLAGWPGVVLILGVGEWMDGGAAGVSFATAGGPMS</sequence>
<keyword evidence="3" id="KW-1185">Reference proteome</keyword>
<dbReference type="InterPro" id="IPR001077">
    <property type="entry name" value="COMT_C"/>
</dbReference>
<dbReference type="RefSeq" id="WP_157848984.1">
    <property type="nucleotide sequence ID" value="NZ_JBHSPX010000004.1"/>
</dbReference>
<organism evidence="2 3">
    <name type="scientific">Streptomyces ochraceiscleroticus</name>
    <dbReference type="NCBI Taxonomy" id="47761"/>
    <lineage>
        <taxon>Bacteria</taxon>
        <taxon>Bacillati</taxon>
        <taxon>Actinomycetota</taxon>
        <taxon>Actinomycetes</taxon>
        <taxon>Kitasatosporales</taxon>
        <taxon>Streptomycetaceae</taxon>
        <taxon>Streptomyces</taxon>
    </lineage>
</organism>
<dbReference type="Proteomes" id="UP001596139">
    <property type="component" value="Unassembled WGS sequence"/>
</dbReference>
<evidence type="ECO:0000313" key="2">
    <source>
        <dbReference type="EMBL" id="MFC6064316.1"/>
    </source>
</evidence>
<proteinExistence type="predicted"/>